<evidence type="ECO:0000313" key="2">
    <source>
        <dbReference type="EMBL" id="CAI9285846.1"/>
    </source>
</evidence>
<evidence type="ECO:0000313" key="3">
    <source>
        <dbReference type="Proteomes" id="UP001177003"/>
    </source>
</evidence>
<sequence length="226" mass="26123">MLNRFEGVLESGTLPKQERDTGKPSIKETLKPADTIENPELKVEPKAHKARIDEHNLIVREAEEKEKALCDAQTALEAKKLLFPHWSIERILIEKIDNPRIHWLEPVPSFDLEITPDLQLEFPVTLKAFLFRNFDQLTWSAMKITVVKDIGPIETESFVNAMFKDARGSECSVFEFSLADLPCLNPYAWITFLHFLNKEEKKYEPIVAHIKRMLVSYIYEVAKKDG</sequence>
<feature type="compositionally biased region" description="Basic and acidic residues" evidence="1">
    <location>
        <begin position="16"/>
        <end position="31"/>
    </location>
</feature>
<name>A0AA35Z4N4_LACSI</name>
<gene>
    <name evidence="2" type="ORF">LSALG_LOCUS25300</name>
</gene>
<organism evidence="2 3">
    <name type="scientific">Lactuca saligna</name>
    <name type="common">Willowleaf lettuce</name>
    <dbReference type="NCBI Taxonomy" id="75948"/>
    <lineage>
        <taxon>Eukaryota</taxon>
        <taxon>Viridiplantae</taxon>
        <taxon>Streptophyta</taxon>
        <taxon>Embryophyta</taxon>
        <taxon>Tracheophyta</taxon>
        <taxon>Spermatophyta</taxon>
        <taxon>Magnoliopsida</taxon>
        <taxon>eudicotyledons</taxon>
        <taxon>Gunneridae</taxon>
        <taxon>Pentapetalae</taxon>
        <taxon>asterids</taxon>
        <taxon>campanulids</taxon>
        <taxon>Asterales</taxon>
        <taxon>Asteraceae</taxon>
        <taxon>Cichorioideae</taxon>
        <taxon>Cichorieae</taxon>
        <taxon>Lactucinae</taxon>
        <taxon>Lactuca</taxon>
    </lineage>
</organism>
<evidence type="ECO:0000256" key="1">
    <source>
        <dbReference type="SAM" id="MobiDB-lite"/>
    </source>
</evidence>
<reference evidence="2" key="1">
    <citation type="submission" date="2023-04" db="EMBL/GenBank/DDBJ databases">
        <authorList>
            <person name="Vijverberg K."/>
            <person name="Xiong W."/>
            <person name="Schranz E."/>
        </authorList>
    </citation>
    <scope>NUCLEOTIDE SEQUENCE</scope>
</reference>
<dbReference type="Proteomes" id="UP001177003">
    <property type="component" value="Chromosome 5"/>
</dbReference>
<proteinExistence type="predicted"/>
<feature type="region of interest" description="Disordered" evidence="1">
    <location>
        <begin position="1"/>
        <end position="34"/>
    </location>
</feature>
<accession>A0AA35Z4N4</accession>
<keyword evidence="3" id="KW-1185">Reference proteome</keyword>
<dbReference type="AlphaFoldDB" id="A0AA35Z4N4"/>
<dbReference type="EMBL" id="OX465081">
    <property type="protein sequence ID" value="CAI9285846.1"/>
    <property type="molecule type" value="Genomic_DNA"/>
</dbReference>
<protein>
    <submittedName>
        <fullName evidence="2">Uncharacterized protein</fullName>
    </submittedName>
</protein>